<dbReference type="Proteomes" id="UP001189429">
    <property type="component" value="Unassembled WGS sequence"/>
</dbReference>
<dbReference type="SUPFAM" id="SSF56059">
    <property type="entry name" value="Glutathione synthetase ATP-binding domain-like"/>
    <property type="match status" value="1"/>
</dbReference>
<dbReference type="InterPro" id="IPR013815">
    <property type="entry name" value="ATP_grasp_subdomain_1"/>
</dbReference>
<evidence type="ECO:0000256" key="8">
    <source>
        <dbReference type="ARBA" id="ARBA00022840"/>
    </source>
</evidence>
<sequence>DPTEGAAPMAAQTSIATASVAGHSLQIDIVSDDDKGWMVFEVAARDFGADDLVLHWAVGRQSASEWLVPLDEQARTSPAAQRVPGAMQTPFPPEASGHRKIRVEINSSAGLKGFQFVLHRKPNDWLKCGKDNFVVDFDSVRRSGVFRESVKEACEASPSAQLSLWRCSGIDVAVLGQRGASGACEVQVLVDSTKDLVVQYGLAAGDRRWRSSTRAALEATAGGSLKRGALTLPRRQSADARFLMFVLHDPSANQWLKDGKQDFAFELPPFSGDGTELDDEPEVVPVAQGVHGADAEKFEPQPRAMQRSESKRFKSVVEKARQEEPDAKVTSWVVPGTEIEVAILATALETELNVHVLVHSDCDLVLQYGPASETREWKSSKRVSLNRVDKGQSEGTFNLPAGEVDKFLMFVLHDGSVNRWLKDGNRDFELEVPRHLEWDRLKKEAEKAAAAEAAVAAKHRESFLKGRPGRQAKADVSFDTFDLERDCGHLDVACAAADGGASADVQVRAWLNPRLGETMLHFGVLAKPQSGQWSCPEDFKGVKWPAGITKVDGRACQVPLQKMDEQLWGLDFSVQANMGKDGGKDVCVPVIGGIAFVMKTVSGSEWFKPSDGGDAMVRFSSQGRWKGEWADVADKIVKLETMSNHMSLNKRYCDCMEIVNNWEKQTGGHHMRRLASWSTLMHVDSREAVWSRMPSMPLCEIPEEEVIKSSKEGFWSWIFVWQRFSFQQLLTWEKNTCTQPRILASTTNAITSRMSELWKAHPRCRMWIRWTLATMGAGGSAGQKIRDDILVIMHAHNIKEIHGTYYEQWHQKLHNNTTPADIGICRAIIAFLKSNGNMAEYWRVLADHGITKEHLHSYSRQITTEPYMVQTDVGRLIGDFERYLETLRSVHDALDLQLALDRSRWCMDSGLQAKVQAVADMGGTGYKNLDEGHGKLMSIARAREDILAILNKRDTDPSVIRQLLVIDYTLETQQGVLVQGMADEKRLGNLCEQLKVLLTSLVGHMPTEDELQALLADWTQLSPACAQQSWNSVTQSALLLKAMTDRIGRIIGELSDHYQTFMGPKAAFLGEAIDAPKHAIDVFVDEVLRGTALMAISLVLQRMEPVLRELAHLPPWQMISTVAKPIQGELKVIDKMLHMQDKVFDTPTVLLSGAVSGEEEVPDGVVGVLVRSAKEAPDILSHCAVRARNFGVLLATCFDPAISAGLAADFEGKWVEVTCKPDGSLSVRAAERPAADGQADAAKAAEADRRAAEATKVKMNLTDTLGCKWTVRPDEMNSTNVGSKSGNLALLRPRLPKDILTPQAVALPYGSMQKALTDPANKDAVLPKLTQVLGKLQPSTRNEDAQAIFEEAQALVAAMKFPPSLKEALLSQMAEVGKQDGEARLTKLFQAGDAWDAIKGVWASLFAIRPWVSLAKAGRSFHDLNMAVLVQELVEARYAFVLHTVNPFTHDKDELYGELVAGRGETLVGNYPGRALSFAMKRGEEPRVLSFPSKSVALHTQATLIFRSDSNGEDLEGFAGAGLFESVCAEEDKGGFQRLHRLPIITDAAYRQKLLKRIAEVGWTTEKAFGGAPQDIEGCVDVGERIYIVQSRPQV</sequence>
<feature type="region of interest" description="Disordered" evidence="11">
    <location>
        <begin position="77"/>
        <end position="96"/>
    </location>
</feature>
<name>A0ABN9TKT4_9DINO</name>
<evidence type="ECO:0000259" key="13">
    <source>
        <dbReference type="Pfam" id="PF22973"/>
    </source>
</evidence>
<keyword evidence="8" id="KW-0067">ATP-binding</keyword>
<evidence type="ECO:0000259" key="12">
    <source>
        <dbReference type="Pfam" id="PF01326"/>
    </source>
</evidence>
<evidence type="ECO:0000313" key="15">
    <source>
        <dbReference type="EMBL" id="CAK0846577.1"/>
    </source>
</evidence>
<feature type="domain" description="Alpha-glucan water dikinase phosphohistidine-like" evidence="13">
    <location>
        <begin position="1115"/>
        <end position="1222"/>
    </location>
</feature>
<keyword evidence="9" id="KW-0460">Magnesium</keyword>
<evidence type="ECO:0000256" key="10">
    <source>
        <dbReference type="ARBA" id="ARBA00023277"/>
    </source>
</evidence>
<evidence type="ECO:0000256" key="11">
    <source>
        <dbReference type="SAM" id="MobiDB-lite"/>
    </source>
</evidence>
<protein>
    <recommendedName>
        <fullName evidence="17">Pyruvate phosphate dikinase AMP/ATP-binding domain-containing protein</fullName>
    </recommendedName>
</protein>
<comment type="caution">
    <text evidence="15">The sequence shown here is derived from an EMBL/GenBank/DDBJ whole genome shotgun (WGS) entry which is preliminary data.</text>
</comment>
<dbReference type="Gene3D" id="3.30.1490.20">
    <property type="entry name" value="ATP-grasp fold, A domain"/>
    <property type="match status" value="1"/>
</dbReference>
<evidence type="ECO:0000256" key="5">
    <source>
        <dbReference type="ARBA" id="ARBA00022723"/>
    </source>
</evidence>
<dbReference type="EMBL" id="CAUYUJ010014835">
    <property type="protein sequence ID" value="CAK0846577.1"/>
    <property type="molecule type" value="Genomic_DNA"/>
</dbReference>
<dbReference type="InterPro" id="IPR002192">
    <property type="entry name" value="PPDK_AMP/ATP-bd"/>
</dbReference>
<evidence type="ECO:0000313" key="16">
    <source>
        <dbReference type="Proteomes" id="UP001189429"/>
    </source>
</evidence>
<keyword evidence="7" id="KW-0418">Kinase</keyword>
<dbReference type="InterPro" id="IPR054481">
    <property type="entry name" value="GWD1_pHisD"/>
</dbReference>
<keyword evidence="6" id="KW-0547">Nucleotide-binding</keyword>
<evidence type="ECO:0000256" key="6">
    <source>
        <dbReference type="ARBA" id="ARBA00022741"/>
    </source>
</evidence>
<evidence type="ECO:0000256" key="2">
    <source>
        <dbReference type="ARBA" id="ARBA00007837"/>
    </source>
</evidence>
<organism evidence="15 16">
    <name type="scientific">Prorocentrum cordatum</name>
    <dbReference type="NCBI Taxonomy" id="2364126"/>
    <lineage>
        <taxon>Eukaryota</taxon>
        <taxon>Sar</taxon>
        <taxon>Alveolata</taxon>
        <taxon>Dinophyceae</taxon>
        <taxon>Prorocentrales</taxon>
        <taxon>Prorocentraceae</taxon>
        <taxon>Prorocentrum</taxon>
    </lineage>
</organism>
<gene>
    <name evidence="15" type="ORF">PCOR1329_LOCUS40041</name>
</gene>
<comment type="similarity">
    <text evidence="2">Belongs to the PEP-utilizing enzyme family.</text>
</comment>
<dbReference type="InterPro" id="IPR056301">
    <property type="entry name" value="GWD-like_N_Ig"/>
</dbReference>
<dbReference type="Pfam" id="PF23166">
    <property type="entry name" value="Ig_N_CWD1"/>
    <property type="match status" value="1"/>
</dbReference>
<keyword evidence="4" id="KW-0808">Transferase</keyword>
<keyword evidence="5" id="KW-0479">Metal-binding</keyword>
<dbReference type="PANTHER" id="PTHR46999">
    <property type="entry name" value="ALPHA-GLUCAN WATER DIKINASE 1, CHLOROPLASTIC-RELATED"/>
    <property type="match status" value="1"/>
</dbReference>
<evidence type="ECO:0000256" key="3">
    <source>
        <dbReference type="ARBA" id="ARBA00011738"/>
    </source>
</evidence>
<comment type="subunit">
    <text evidence="3">Homodimer.</text>
</comment>
<reference evidence="15" key="1">
    <citation type="submission" date="2023-10" db="EMBL/GenBank/DDBJ databases">
        <authorList>
            <person name="Chen Y."/>
            <person name="Shah S."/>
            <person name="Dougan E. K."/>
            <person name="Thang M."/>
            <person name="Chan C."/>
        </authorList>
    </citation>
    <scope>NUCLEOTIDE SEQUENCE [LARGE SCALE GENOMIC DNA]</scope>
</reference>
<dbReference type="Gene3D" id="3.30.470.20">
    <property type="entry name" value="ATP-grasp fold, B domain"/>
    <property type="match status" value="1"/>
</dbReference>
<evidence type="ECO:0000259" key="14">
    <source>
        <dbReference type="Pfam" id="PF23166"/>
    </source>
</evidence>
<evidence type="ECO:0000256" key="7">
    <source>
        <dbReference type="ARBA" id="ARBA00022777"/>
    </source>
</evidence>
<proteinExistence type="inferred from homology"/>
<feature type="non-terminal residue" evidence="15">
    <location>
        <position position="1"/>
    </location>
</feature>
<accession>A0ABN9TKT4</accession>
<evidence type="ECO:0008006" key="17">
    <source>
        <dbReference type="Google" id="ProtNLM"/>
    </source>
</evidence>
<dbReference type="PANTHER" id="PTHR46999:SF1">
    <property type="entry name" value="ALPHA-GLUCAN WATER DIKINASE 1, CHLOROPLASTIC"/>
    <property type="match status" value="1"/>
</dbReference>
<evidence type="ECO:0000256" key="1">
    <source>
        <dbReference type="ARBA" id="ARBA00001946"/>
    </source>
</evidence>
<keyword evidence="16" id="KW-1185">Reference proteome</keyword>
<dbReference type="Pfam" id="PF22973">
    <property type="entry name" value="GWD1_pHisD"/>
    <property type="match status" value="1"/>
</dbReference>
<evidence type="ECO:0000256" key="9">
    <source>
        <dbReference type="ARBA" id="ARBA00022842"/>
    </source>
</evidence>
<comment type="cofactor">
    <cofactor evidence="1">
        <name>Mg(2+)</name>
        <dbReference type="ChEBI" id="CHEBI:18420"/>
    </cofactor>
</comment>
<feature type="domain" description="Alpha-glucan water dikinase-like N-terminal Ig-like" evidence="14">
    <location>
        <begin position="21"/>
        <end position="137"/>
    </location>
</feature>
<feature type="domain" description="Pyruvate phosphate dikinase AMP/ATP-binding" evidence="12">
    <location>
        <begin position="1393"/>
        <end position="1594"/>
    </location>
</feature>
<evidence type="ECO:0000256" key="4">
    <source>
        <dbReference type="ARBA" id="ARBA00022679"/>
    </source>
</evidence>
<keyword evidence="10" id="KW-0119">Carbohydrate metabolism</keyword>
<dbReference type="Pfam" id="PF01326">
    <property type="entry name" value="PPDK_N"/>
    <property type="match status" value="1"/>
</dbReference>